<dbReference type="RefSeq" id="WP_302710406.1">
    <property type="nucleotide sequence ID" value="NZ_JAULSC010000132.1"/>
</dbReference>
<reference evidence="1" key="1">
    <citation type="submission" date="2023-06" db="EMBL/GenBank/DDBJ databases">
        <title>Genome sequence of Nocardioides sp. SOB44.</title>
        <authorList>
            <person name="Zhang G."/>
        </authorList>
    </citation>
    <scope>NUCLEOTIDE SEQUENCE</scope>
    <source>
        <strain evidence="1">SOB44</strain>
    </source>
</reference>
<dbReference type="EMBL" id="JAULSC010000132">
    <property type="protein sequence ID" value="MDO3398189.1"/>
    <property type="molecule type" value="Genomic_DNA"/>
</dbReference>
<dbReference type="Proteomes" id="UP001168363">
    <property type="component" value="Unassembled WGS sequence"/>
</dbReference>
<evidence type="ECO:0000313" key="1">
    <source>
        <dbReference type="EMBL" id="MDO3398189.1"/>
    </source>
</evidence>
<gene>
    <name evidence="1" type="ORF">QWJ41_20925</name>
</gene>
<protein>
    <recommendedName>
        <fullName evidence="3">CdiI immunity protein domain-containing protein</fullName>
    </recommendedName>
</protein>
<organism evidence="1 2">
    <name type="scientific">Nocardioides cremeus</name>
    <dbReference type="NCBI Taxonomy" id="3058044"/>
    <lineage>
        <taxon>Bacteria</taxon>
        <taxon>Bacillati</taxon>
        <taxon>Actinomycetota</taxon>
        <taxon>Actinomycetes</taxon>
        <taxon>Propionibacteriales</taxon>
        <taxon>Nocardioidaceae</taxon>
        <taxon>Nocardioides</taxon>
    </lineage>
</organism>
<evidence type="ECO:0000313" key="2">
    <source>
        <dbReference type="Proteomes" id="UP001168363"/>
    </source>
</evidence>
<sequence length="104" mass="11980">MRKPVPTRTKQEVAYLIETASRGQLPAKHESAWYSFGFVCTTNEEDERRLAGLYAVLIQEADSPESFHELQNALERNDLVTLFDTKGFRNFRELSTHLETFLAT</sequence>
<feature type="non-terminal residue" evidence="1">
    <location>
        <position position="104"/>
    </location>
</feature>
<name>A0ABT8TXV2_9ACTN</name>
<comment type="caution">
    <text evidence="1">The sequence shown here is derived from an EMBL/GenBank/DDBJ whole genome shotgun (WGS) entry which is preliminary data.</text>
</comment>
<accession>A0ABT8TXV2</accession>
<proteinExistence type="predicted"/>
<keyword evidence="2" id="KW-1185">Reference proteome</keyword>
<evidence type="ECO:0008006" key="3">
    <source>
        <dbReference type="Google" id="ProtNLM"/>
    </source>
</evidence>